<proteinExistence type="predicted"/>
<feature type="compositionally biased region" description="Polar residues" evidence="1">
    <location>
        <begin position="98"/>
        <end position="108"/>
    </location>
</feature>
<evidence type="ECO:0000313" key="3">
    <source>
        <dbReference type="EMBL" id="MBD2196303.1"/>
    </source>
</evidence>
<accession>A0ABR8A8V6</accession>
<dbReference type="EMBL" id="JACJQH010000016">
    <property type="protein sequence ID" value="MBD2196303.1"/>
    <property type="molecule type" value="Genomic_DNA"/>
</dbReference>
<dbReference type="Proteomes" id="UP000658514">
    <property type="component" value="Unassembled WGS sequence"/>
</dbReference>
<evidence type="ECO:0000313" key="4">
    <source>
        <dbReference type="Proteomes" id="UP000658514"/>
    </source>
</evidence>
<feature type="compositionally biased region" description="Basic and acidic residues" evidence="1">
    <location>
        <begin position="51"/>
        <end position="61"/>
    </location>
</feature>
<sequence>MDDFWVQRWEKRSHLGHNFANIPIHAPDKQVSAPIQPHLPPFQAKLTIGEPGDKYEQEADRVASQVVQQINTPSAAQSTQGQSVQRQEEPDEELETKPSISVLQRSPLPTQVQLEAMPEDEELQAKSILQRRGAQGGGEASTNLESTINTARGNGQPLDAGLQQSMGQAMGADFSGVKVHTDAQADQLNRSVQAKAFTTGQDVFFRQGEYNPGSRGGQELIAHELTHVVQQNGGAVMRSQLQKDTTLHLYRAEPSIKATIQQQKMSFSTATSSTPGTIVQCKVTIGSDKYESERGGRRLKFRLGRSLEMMFGKRAPDDVMEKIKGMVTDERNHIFDSDSAFLQYVVESYGQQLTQVGSTRRRGANSHWTTNPLGRAKFTTRVQQDLLVGEEEHRRHVIPSHTLGQAAAMSTSPLNDINDFNERWGGQSSDSEHDARNNSYNILHNNLHNLWVGKGGTNSAIGFIQSTMFGISDSIVNMADTYGNVDLQNVFRVMNDKAKPTFPAWKDFQTAWDLIIGVTTDLLQSVANNDGKVNVVDTADVFTDIANSCALDLPESAITPQAYQQQVITLFEAMHVERQHHAKDGVFDKFMNLGST</sequence>
<gene>
    <name evidence="3" type="ORF">H6G24_12465</name>
</gene>
<dbReference type="InterPro" id="IPR025295">
    <property type="entry name" value="eCIS_core_dom"/>
</dbReference>
<dbReference type="Pfam" id="PF13699">
    <property type="entry name" value="eCIS_core"/>
    <property type="match status" value="1"/>
</dbReference>
<protein>
    <submittedName>
        <fullName evidence="3">DUF4157 domain-containing protein</fullName>
    </submittedName>
</protein>
<comment type="caution">
    <text evidence="3">The sequence shown here is derived from an EMBL/GenBank/DDBJ whole genome shotgun (WGS) entry which is preliminary data.</text>
</comment>
<feature type="domain" description="eCIS core" evidence="2">
    <location>
        <begin position="157"/>
        <end position="234"/>
    </location>
</feature>
<reference evidence="3 4" key="1">
    <citation type="journal article" date="2020" name="ISME J.">
        <title>Comparative genomics reveals insights into cyanobacterial evolution and habitat adaptation.</title>
        <authorList>
            <person name="Chen M.Y."/>
            <person name="Teng W.K."/>
            <person name="Zhao L."/>
            <person name="Hu C.X."/>
            <person name="Zhou Y.K."/>
            <person name="Han B.P."/>
            <person name="Song L.R."/>
            <person name="Shu W.S."/>
        </authorList>
    </citation>
    <scope>NUCLEOTIDE SEQUENCE [LARGE SCALE GENOMIC DNA]</scope>
    <source>
        <strain evidence="3 4">FACHB-288</strain>
    </source>
</reference>
<evidence type="ECO:0000256" key="1">
    <source>
        <dbReference type="SAM" id="MobiDB-lite"/>
    </source>
</evidence>
<name>A0ABR8A8V6_9CYAN</name>
<organism evidence="3 4">
    <name type="scientific">Calothrix parietina FACHB-288</name>
    <dbReference type="NCBI Taxonomy" id="2692896"/>
    <lineage>
        <taxon>Bacteria</taxon>
        <taxon>Bacillati</taxon>
        <taxon>Cyanobacteriota</taxon>
        <taxon>Cyanophyceae</taxon>
        <taxon>Nostocales</taxon>
        <taxon>Calotrichaceae</taxon>
        <taxon>Calothrix</taxon>
    </lineage>
</organism>
<feature type="compositionally biased region" description="Polar residues" evidence="1">
    <location>
        <begin position="70"/>
        <end position="85"/>
    </location>
</feature>
<keyword evidence="4" id="KW-1185">Reference proteome</keyword>
<evidence type="ECO:0000259" key="2">
    <source>
        <dbReference type="Pfam" id="PF13699"/>
    </source>
</evidence>
<feature type="region of interest" description="Disordered" evidence="1">
    <location>
        <begin position="70"/>
        <end position="108"/>
    </location>
</feature>
<feature type="region of interest" description="Disordered" evidence="1">
    <location>
        <begin position="43"/>
        <end position="62"/>
    </location>
</feature>